<accession>A0A9Q0M8C1</accession>
<sequence>MEVLNRSKNGNMFDRGFGTKATSTVQLFDEVTVNMSKNVNFVQFSPFDSSFDILAAGTLDSISVFRICFVNECNRQEMDANEQSPNQEELKFSFQFIHDYIIGSSSNSIAFSPKTNFMSMTPNGNQRHLLCFAIAADDDYGIRILSQQFRHDSNNLPIEDDKQTNQQFIIGHTDYINDMSFEPETGNLLASTSDDCTCCVWSIDDSDKNKLDMKILLSSPGMNVKWHPSEPNKLFVSEKKGIIRFYDIRTRMAVLSFECNRYPLMASDWCNENSFFIGCASAKSLFFWDTSLTSLPIKQIKTSFEGLSEFEFYDSKIVAYRGRPNNFLQIRNFVNNQVYVEKDFVAGRGLSWNRKMPFLAVGGPNAIHIFKIKYS</sequence>
<dbReference type="InterPro" id="IPR001680">
    <property type="entry name" value="WD40_rpt"/>
</dbReference>
<dbReference type="PANTHER" id="PTHR22806">
    <property type="entry name" value="NUCLEOPORIN NUP37 P37 -RELATED"/>
    <property type="match status" value="1"/>
</dbReference>
<dbReference type="InterPro" id="IPR036322">
    <property type="entry name" value="WD40_repeat_dom_sf"/>
</dbReference>
<dbReference type="PROSITE" id="PS50294">
    <property type="entry name" value="WD_REPEATS_REGION"/>
    <property type="match status" value="1"/>
</dbReference>
<protein>
    <submittedName>
        <fullName evidence="2">Uncharacterized protein</fullName>
    </submittedName>
</protein>
<dbReference type="GO" id="GO:0031080">
    <property type="term" value="C:nuclear pore outer ring"/>
    <property type="evidence" value="ECO:0007669"/>
    <property type="project" value="InterPro"/>
</dbReference>
<feature type="repeat" description="WD" evidence="1">
    <location>
        <begin position="169"/>
        <end position="211"/>
    </location>
</feature>
<keyword evidence="1" id="KW-0853">WD repeat</keyword>
<dbReference type="OMA" id="XPILTGS"/>
<dbReference type="Pfam" id="PF00400">
    <property type="entry name" value="WD40"/>
    <property type="match status" value="1"/>
</dbReference>
<dbReference type="SMART" id="SM00320">
    <property type="entry name" value="WD40"/>
    <property type="match status" value="3"/>
</dbReference>
<comment type="caution">
    <text evidence="2">The sequence shown here is derived from an EMBL/GenBank/DDBJ whole genome shotgun (WGS) entry which is preliminary data.</text>
</comment>
<dbReference type="PROSITE" id="PS50082">
    <property type="entry name" value="WD_REPEATS_2"/>
    <property type="match status" value="1"/>
</dbReference>
<proteinExistence type="predicted"/>
<reference evidence="2" key="1">
    <citation type="submission" date="2022-12" db="EMBL/GenBank/DDBJ databases">
        <title>Genome assemblies of Blomia tropicalis.</title>
        <authorList>
            <person name="Cui Y."/>
        </authorList>
    </citation>
    <scope>NUCLEOTIDE SEQUENCE</scope>
    <source>
        <tissue evidence="2">Adult mites</tissue>
    </source>
</reference>
<dbReference type="OrthoDB" id="340259at2759"/>
<dbReference type="InterPro" id="IPR015943">
    <property type="entry name" value="WD40/YVTN_repeat-like_dom_sf"/>
</dbReference>
<dbReference type="AlphaFoldDB" id="A0A9Q0M8C1"/>
<dbReference type="EMBL" id="JAPWDV010000002">
    <property type="protein sequence ID" value="KAJ6220882.1"/>
    <property type="molecule type" value="Genomic_DNA"/>
</dbReference>
<organism evidence="2 3">
    <name type="scientific">Blomia tropicalis</name>
    <name type="common">Mite</name>
    <dbReference type="NCBI Taxonomy" id="40697"/>
    <lineage>
        <taxon>Eukaryota</taxon>
        <taxon>Metazoa</taxon>
        <taxon>Ecdysozoa</taxon>
        <taxon>Arthropoda</taxon>
        <taxon>Chelicerata</taxon>
        <taxon>Arachnida</taxon>
        <taxon>Acari</taxon>
        <taxon>Acariformes</taxon>
        <taxon>Sarcoptiformes</taxon>
        <taxon>Astigmata</taxon>
        <taxon>Glycyphagoidea</taxon>
        <taxon>Echimyopodidae</taxon>
        <taxon>Blomia</taxon>
    </lineage>
</organism>
<gene>
    <name evidence="2" type="ORF">RDWZM_006694</name>
</gene>
<evidence type="ECO:0000256" key="1">
    <source>
        <dbReference type="PROSITE-ProRule" id="PRU00221"/>
    </source>
</evidence>
<dbReference type="Gene3D" id="2.130.10.10">
    <property type="entry name" value="YVTN repeat-like/Quinoprotein amine dehydrogenase"/>
    <property type="match status" value="1"/>
</dbReference>
<dbReference type="PANTHER" id="PTHR22806:SF0">
    <property type="entry name" value="NUCLEOPORIN NUP37"/>
    <property type="match status" value="1"/>
</dbReference>
<keyword evidence="3" id="KW-1185">Reference proteome</keyword>
<evidence type="ECO:0000313" key="2">
    <source>
        <dbReference type="EMBL" id="KAJ6220882.1"/>
    </source>
</evidence>
<name>A0A9Q0M8C1_BLOTA</name>
<dbReference type="Proteomes" id="UP001142055">
    <property type="component" value="Chromosome 2"/>
</dbReference>
<dbReference type="SUPFAM" id="SSF50978">
    <property type="entry name" value="WD40 repeat-like"/>
    <property type="match status" value="1"/>
</dbReference>
<dbReference type="InterPro" id="IPR037626">
    <property type="entry name" value="NUP37"/>
</dbReference>
<evidence type="ECO:0000313" key="3">
    <source>
        <dbReference type="Proteomes" id="UP001142055"/>
    </source>
</evidence>